<proteinExistence type="predicted"/>
<evidence type="ECO:0000313" key="3">
    <source>
        <dbReference type="Proteomes" id="UP000006514"/>
    </source>
</evidence>
<sequence>MGKILRKLSALGPQPKRARVKRDGTKRRMSKEKKDRYEEFIRNAHGKILELVDEGAKTFNKEPGEVRNRIFTKTRISATGDLLWQAYVHVRAKEINAGKPKGERLKASKVATLLASELGEYKNRPKEEQAQWLQALKEHQADCDVQKRRNRKGEEVDHAHTINGIAREMGNAEMRYGLKSFFMAVRSDVQQRINPVILCSDEVKEFISLFLGKTPEQMARDFECWSINGEEGLLGRADRKNTNQLKSETRHSIQMRLNIAANALLGMDTPIEMNYTSYDRVIVGRYGLRLVGWPCGDCVCNPGNLTTKGELLKLHAALTNKTCRWEKVPEEELAALTAEMPPPKERSDKNKKRGSYKKRSKETGGGKETDIADAAKARGKKAGAAKKAAASKAAAAAARTAAPPTPTPATSATTTTTASTAPTPAPPAPTAATTV</sequence>
<evidence type="ECO:0000256" key="1">
    <source>
        <dbReference type="SAM" id="MobiDB-lite"/>
    </source>
</evidence>
<dbReference type="eggNOG" id="ENOG502T6GZ">
    <property type="taxonomic scope" value="Eukaryota"/>
</dbReference>
<feature type="compositionally biased region" description="Low complexity" evidence="1">
    <location>
        <begin position="385"/>
        <end position="422"/>
    </location>
</feature>
<reference evidence="3" key="1">
    <citation type="journal article" date="2012" name="Science">
        <title>The Paleozoic origin of enzymatic lignin decomposition reconstructed from 31 fungal genomes.</title>
        <authorList>
            <person name="Floudas D."/>
            <person name="Binder M."/>
            <person name="Riley R."/>
            <person name="Barry K."/>
            <person name="Blanchette R.A."/>
            <person name="Henrissat B."/>
            <person name="Martinez A.T."/>
            <person name="Otillar R."/>
            <person name="Spatafora J.W."/>
            <person name="Yadav J.S."/>
            <person name="Aerts A."/>
            <person name="Benoit I."/>
            <person name="Boyd A."/>
            <person name="Carlson A."/>
            <person name="Copeland A."/>
            <person name="Coutinho P.M."/>
            <person name="de Vries R.P."/>
            <person name="Ferreira P."/>
            <person name="Findley K."/>
            <person name="Foster B."/>
            <person name="Gaskell J."/>
            <person name="Glotzer D."/>
            <person name="Gorecki P."/>
            <person name="Heitman J."/>
            <person name="Hesse C."/>
            <person name="Hori C."/>
            <person name="Igarashi K."/>
            <person name="Jurgens J.A."/>
            <person name="Kallen N."/>
            <person name="Kersten P."/>
            <person name="Kohler A."/>
            <person name="Kuees U."/>
            <person name="Kumar T.K.A."/>
            <person name="Kuo A."/>
            <person name="LaButti K."/>
            <person name="Larrondo L.F."/>
            <person name="Lindquist E."/>
            <person name="Ling A."/>
            <person name="Lombard V."/>
            <person name="Lucas S."/>
            <person name="Lundell T."/>
            <person name="Martin R."/>
            <person name="McLaughlin D.J."/>
            <person name="Morgenstern I."/>
            <person name="Morin E."/>
            <person name="Murat C."/>
            <person name="Nagy L.G."/>
            <person name="Nolan M."/>
            <person name="Ohm R.A."/>
            <person name="Patyshakuliyeva A."/>
            <person name="Rokas A."/>
            <person name="Ruiz-Duenas F.J."/>
            <person name="Sabat G."/>
            <person name="Salamov A."/>
            <person name="Samejima M."/>
            <person name="Schmutz J."/>
            <person name="Slot J.C."/>
            <person name="St John F."/>
            <person name="Stenlid J."/>
            <person name="Sun H."/>
            <person name="Sun S."/>
            <person name="Syed K."/>
            <person name="Tsang A."/>
            <person name="Wiebenga A."/>
            <person name="Young D."/>
            <person name="Pisabarro A."/>
            <person name="Eastwood D.C."/>
            <person name="Martin F."/>
            <person name="Cullen D."/>
            <person name="Grigoriev I.V."/>
            <person name="Hibbett D.S."/>
        </authorList>
    </citation>
    <scope>NUCLEOTIDE SEQUENCE [LARGE SCALE GENOMIC DNA]</scope>
    <source>
        <strain evidence="3">TFB10046</strain>
    </source>
</reference>
<dbReference type="OMA" id="TRAHIND"/>
<dbReference type="OrthoDB" id="3223825at2759"/>
<feature type="compositionally biased region" description="Basic residues" evidence="1">
    <location>
        <begin position="16"/>
        <end position="31"/>
    </location>
</feature>
<feature type="compositionally biased region" description="Basic and acidic residues" evidence="1">
    <location>
        <begin position="361"/>
        <end position="376"/>
    </location>
</feature>
<gene>
    <name evidence="2" type="ORF">AURDEDRAFT_176619</name>
</gene>
<accession>J0D651</accession>
<feature type="region of interest" description="Disordered" evidence="1">
    <location>
        <begin position="335"/>
        <end position="435"/>
    </location>
</feature>
<protein>
    <submittedName>
        <fullName evidence="2">Uncharacterized protein</fullName>
    </submittedName>
</protein>
<evidence type="ECO:0000313" key="2">
    <source>
        <dbReference type="EMBL" id="EJD34332.1"/>
    </source>
</evidence>
<name>J0D651_AURST</name>
<organism evidence="2 3">
    <name type="scientific">Auricularia subglabra (strain TFB-10046 / SS5)</name>
    <name type="common">White-rot fungus</name>
    <name type="synonym">Auricularia delicata (strain TFB10046)</name>
    <dbReference type="NCBI Taxonomy" id="717982"/>
    <lineage>
        <taxon>Eukaryota</taxon>
        <taxon>Fungi</taxon>
        <taxon>Dikarya</taxon>
        <taxon>Basidiomycota</taxon>
        <taxon>Agaricomycotina</taxon>
        <taxon>Agaricomycetes</taxon>
        <taxon>Auriculariales</taxon>
        <taxon>Auriculariaceae</taxon>
        <taxon>Auricularia</taxon>
    </lineage>
</organism>
<dbReference type="KEGG" id="adl:AURDEDRAFT_176619"/>
<dbReference type="AlphaFoldDB" id="J0D651"/>
<keyword evidence="3" id="KW-1185">Reference proteome</keyword>
<feature type="compositionally biased region" description="Basic residues" evidence="1">
    <location>
        <begin position="349"/>
        <end position="360"/>
    </location>
</feature>
<dbReference type="EMBL" id="JH687961">
    <property type="protein sequence ID" value="EJD34332.1"/>
    <property type="molecule type" value="Genomic_DNA"/>
</dbReference>
<dbReference type="InParanoid" id="J0D651"/>
<feature type="region of interest" description="Disordered" evidence="1">
    <location>
        <begin position="13"/>
        <end position="35"/>
    </location>
</feature>
<dbReference type="Proteomes" id="UP000006514">
    <property type="component" value="Unassembled WGS sequence"/>
</dbReference>